<evidence type="ECO:0000313" key="3">
    <source>
        <dbReference type="Proteomes" id="UP000261284"/>
    </source>
</evidence>
<dbReference type="RefSeq" id="WP_116847296.1">
    <property type="nucleotide sequence ID" value="NZ_QTJU01000003.1"/>
</dbReference>
<organism evidence="2 3">
    <name type="scientific">Deminuibacter soli</name>
    <dbReference type="NCBI Taxonomy" id="2291815"/>
    <lineage>
        <taxon>Bacteria</taxon>
        <taxon>Pseudomonadati</taxon>
        <taxon>Bacteroidota</taxon>
        <taxon>Chitinophagia</taxon>
        <taxon>Chitinophagales</taxon>
        <taxon>Chitinophagaceae</taxon>
        <taxon>Deminuibacter</taxon>
    </lineage>
</organism>
<keyword evidence="3" id="KW-1185">Reference proteome</keyword>
<dbReference type="Proteomes" id="UP000261284">
    <property type="component" value="Unassembled WGS sequence"/>
</dbReference>
<accession>A0A3E1NJE0</accession>
<feature type="compositionally biased region" description="Low complexity" evidence="1">
    <location>
        <begin position="1"/>
        <end position="12"/>
    </location>
</feature>
<feature type="compositionally biased region" description="Acidic residues" evidence="1">
    <location>
        <begin position="30"/>
        <end position="46"/>
    </location>
</feature>
<feature type="region of interest" description="Disordered" evidence="1">
    <location>
        <begin position="1"/>
        <end position="72"/>
    </location>
</feature>
<protein>
    <submittedName>
        <fullName evidence="2">Uncharacterized protein</fullName>
    </submittedName>
</protein>
<dbReference type="AlphaFoldDB" id="A0A3E1NJE0"/>
<feature type="compositionally biased region" description="Polar residues" evidence="1">
    <location>
        <begin position="18"/>
        <end position="28"/>
    </location>
</feature>
<comment type="caution">
    <text evidence="2">The sequence shown here is derived from an EMBL/GenBank/DDBJ whole genome shotgun (WGS) entry which is preliminary data.</text>
</comment>
<gene>
    <name evidence="2" type="ORF">DXN05_10960</name>
</gene>
<evidence type="ECO:0000313" key="2">
    <source>
        <dbReference type="EMBL" id="RFM28050.1"/>
    </source>
</evidence>
<proteinExistence type="predicted"/>
<evidence type="ECO:0000256" key="1">
    <source>
        <dbReference type="SAM" id="MobiDB-lite"/>
    </source>
</evidence>
<sequence>MNTPTQQQQPQQYPRPVNTRQPADWQNNDGGDDDDDDDDDEPETDTTEPTAPEVPQVDPDTDTGDNKKKIPQ</sequence>
<dbReference type="EMBL" id="QTJU01000003">
    <property type="protein sequence ID" value="RFM28050.1"/>
    <property type="molecule type" value="Genomic_DNA"/>
</dbReference>
<reference evidence="2 3" key="1">
    <citation type="submission" date="2018-08" db="EMBL/GenBank/DDBJ databases">
        <title>Chitinophagaceae sp. K23C18032701, a novel bacterium isolated from forest soil.</title>
        <authorList>
            <person name="Wang C."/>
        </authorList>
    </citation>
    <scope>NUCLEOTIDE SEQUENCE [LARGE SCALE GENOMIC DNA]</scope>
    <source>
        <strain evidence="2 3">K23C18032701</strain>
    </source>
</reference>
<name>A0A3E1NJE0_9BACT</name>